<dbReference type="SUPFAM" id="SSF53067">
    <property type="entry name" value="Actin-like ATPase domain"/>
    <property type="match status" value="1"/>
</dbReference>
<reference evidence="1" key="2">
    <citation type="journal article" date="2021" name="PeerJ">
        <title>Extensive microbial diversity within the chicken gut microbiome revealed by metagenomics and culture.</title>
        <authorList>
            <person name="Gilroy R."/>
            <person name="Ravi A."/>
            <person name="Getino M."/>
            <person name="Pursley I."/>
            <person name="Horton D.L."/>
            <person name="Alikhan N.F."/>
            <person name="Baker D."/>
            <person name="Gharbi K."/>
            <person name="Hall N."/>
            <person name="Watson M."/>
            <person name="Adriaenssens E.M."/>
            <person name="Foster-Nyarko E."/>
            <person name="Jarju S."/>
            <person name="Secka A."/>
            <person name="Antonio M."/>
            <person name="Oren A."/>
            <person name="Chaudhuri R.R."/>
            <person name="La Ragione R."/>
            <person name="Hildebrand F."/>
            <person name="Pallen M.J."/>
        </authorList>
    </citation>
    <scope>NUCLEOTIDE SEQUENCE</scope>
    <source>
        <strain evidence="1">B2-16538</strain>
    </source>
</reference>
<name>A0A9D9J0D5_9BACT</name>
<organism evidence="1 2">
    <name type="scientific">Candidatus Cryptobacteroides excrementavium</name>
    <dbReference type="NCBI Taxonomy" id="2840759"/>
    <lineage>
        <taxon>Bacteria</taxon>
        <taxon>Pseudomonadati</taxon>
        <taxon>Bacteroidota</taxon>
        <taxon>Bacteroidia</taxon>
        <taxon>Bacteroidales</taxon>
        <taxon>Candidatus Cryptobacteroides</taxon>
    </lineage>
</organism>
<evidence type="ECO:0000313" key="2">
    <source>
        <dbReference type="Proteomes" id="UP000823750"/>
    </source>
</evidence>
<proteinExistence type="predicted"/>
<dbReference type="EMBL" id="JADILX010000004">
    <property type="protein sequence ID" value="MBO8484838.1"/>
    <property type="molecule type" value="Genomic_DNA"/>
</dbReference>
<accession>A0A9D9J0D5</accession>
<dbReference type="InterPro" id="IPR043129">
    <property type="entry name" value="ATPase_NBD"/>
</dbReference>
<dbReference type="Gene3D" id="1.10.720.160">
    <property type="match status" value="1"/>
</dbReference>
<protein>
    <submittedName>
        <fullName evidence="1">Uncharacterized protein</fullName>
    </submittedName>
</protein>
<dbReference type="Gene3D" id="3.30.420.40">
    <property type="match status" value="2"/>
</dbReference>
<comment type="caution">
    <text evidence="1">The sequence shown here is derived from an EMBL/GenBank/DDBJ whole genome shotgun (WGS) entry which is preliminary data.</text>
</comment>
<reference evidence="1" key="1">
    <citation type="submission" date="2020-10" db="EMBL/GenBank/DDBJ databases">
        <authorList>
            <person name="Gilroy R."/>
        </authorList>
    </citation>
    <scope>NUCLEOTIDE SEQUENCE</scope>
    <source>
        <strain evidence="1">B2-16538</strain>
    </source>
</reference>
<dbReference type="AlphaFoldDB" id="A0A9D9J0D5"/>
<evidence type="ECO:0000313" key="1">
    <source>
        <dbReference type="EMBL" id="MBO8484838.1"/>
    </source>
</evidence>
<sequence length="335" mass="35028">MKLIMESGATKTDCCLLDGAGEICSRFTVSGINVAVTSPETISATVSEAASLVEHGASGCMGEQMPEDMCRHAGTSVRNSVSEIVFYGAGIVETQGGAYPGSVETHRDVCPANPGGGQCLPEYIRHLDGALGAAFPEAGREYHSDLMAAARGLCGSSPGIVAILGTGSNSCRYDGEKVVENIRPGGFILGDEGSAAALGKMFLADYVKGLLPAGVSADFYRQYSLDYAGVVRLVYGGGSPSRALASLAPYILGMSADEHVYGLVRSNFRNFITRSLLRYGCADEVRVTGSFGVAARDILCRVGSEYGIRFSCFLPGPMEALARWHGATGSSGVRE</sequence>
<gene>
    <name evidence="1" type="ORF">IAB78_00230</name>
</gene>
<dbReference type="Proteomes" id="UP000823750">
    <property type="component" value="Unassembled WGS sequence"/>
</dbReference>